<evidence type="ECO:0000313" key="2">
    <source>
        <dbReference type="Proteomes" id="UP000807025"/>
    </source>
</evidence>
<dbReference type="AlphaFoldDB" id="A0A9P5ZKQ2"/>
<name>A0A9P5ZKQ2_PLEER</name>
<dbReference type="EMBL" id="MU154694">
    <property type="protein sequence ID" value="KAF9488848.1"/>
    <property type="molecule type" value="Genomic_DNA"/>
</dbReference>
<accession>A0A9P5ZKQ2</accession>
<sequence length="196" mass="22034">MCSTHSTSSHRAVRQLRRHGTFLDLTQLQNTPPRIEGLFFPLHDHVGQRKDFTMRRVPAVGHGLPLVNVQEASLLFPAADSPTIIQLHSFLSRVVSALDVHEVAPTQIFSALESLINMLWLENPDVGFLYSESHSPVLLSGRIESSKKYRLGQISSCEALDFEVLWIEVRHPDIVHHSKQANNYTSAAAGYMSHEF</sequence>
<protein>
    <submittedName>
        <fullName evidence="1">Uncharacterized protein</fullName>
    </submittedName>
</protein>
<organism evidence="1 2">
    <name type="scientific">Pleurotus eryngii</name>
    <name type="common">Boletus of the steppes</name>
    <dbReference type="NCBI Taxonomy" id="5323"/>
    <lineage>
        <taxon>Eukaryota</taxon>
        <taxon>Fungi</taxon>
        <taxon>Dikarya</taxon>
        <taxon>Basidiomycota</taxon>
        <taxon>Agaricomycotina</taxon>
        <taxon>Agaricomycetes</taxon>
        <taxon>Agaricomycetidae</taxon>
        <taxon>Agaricales</taxon>
        <taxon>Pleurotineae</taxon>
        <taxon>Pleurotaceae</taxon>
        <taxon>Pleurotus</taxon>
    </lineage>
</organism>
<keyword evidence="2" id="KW-1185">Reference proteome</keyword>
<evidence type="ECO:0000313" key="1">
    <source>
        <dbReference type="EMBL" id="KAF9488848.1"/>
    </source>
</evidence>
<comment type="caution">
    <text evidence="1">The sequence shown here is derived from an EMBL/GenBank/DDBJ whole genome shotgun (WGS) entry which is preliminary data.</text>
</comment>
<proteinExistence type="predicted"/>
<dbReference type="Proteomes" id="UP000807025">
    <property type="component" value="Unassembled WGS sequence"/>
</dbReference>
<gene>
    <name evidence="1" type="ORF">BDN71DRAFT_1435841</name>
</gene>
<reference evidence="1" key="1">
    <citation type="submission" date="2020-11" db="EMBL/GenBank/DDBJ databases">
        <authorList>
            <consortium name="DOE Joint Genome Institute"/>
            <person name="Ahrendt S."/>
            <person name="Riley R."/>
            <person name="Andreopoulos W."/>
            <person name="Labutti K."/>
            <person name="Pangilinan J."/>
            <person name="Ruiz-Duenas F.J."/>
            <person name="Barrasa J.M."/>
            <person name="Sanchez-Garcia M."/>
            <person name="Camarero S."/>
            <person name="Miyauchi S."/>
            <person name="Serrano A."/>
            <person name="Linde D."/>
            <person name="Babiker R."/>
            <person name="Drula E."/>
            <person name="Ayuso-Fernandez I."/>
            <person name="Pacheco R."/>
            <person name="Padilla G."/>
            <person name="Ferreira P."/>
            <person name="Barriuso J."/>
            <person name="Kellner H."/>
            <person name="Castanera R."/>
            <person name="Alfaro M."/>
            <person name="Ramirez L."/>
            <person name="Pisabarro A.G."/>
            <person name="Kuo A."/>
            <person name="Tritt A."/>
            <person name="Lipzen A."/>
            <person name="He G."/>
            <person name="Yan M."/>
            <person name="Ng V."/>
            <person name="Cullen D."/>
            <person name="Martin F."/>
            <person name="Rosso M.-N."/>
            <person name="Henrissat B."/>
            <person name="Hibbett D."/>
            <person name="Martinez A.T."/>
            <person name="Grigoriev I.V."/>
        </authorList>
    </citation>
    <scope>NUCLEOTIDE SEQUENCE</scope>
    <source>
        <strain evidence="1">ATCC 90797</strain>
    </source>
</reference>